<comment type="caution">
    <text evidence="3">The sequence shown here is derived from an EMBL/GenBank/DDBJ whole genome shotgun (WGS) entry which is preliminary data.</text>
</comment>
<dbReference type="InterPro" id="IPR005532">
    <property type="entry name" value="SUMF_dom"/>
</dbReference>
<feature type="domain" description="Sulfatase-modifying factor enzyme-like" evidence="2">
    <location>
        <begin position="1"/>
        <end position="248"/>
    </location>
</feature>
<evidence type="ECO:0000259" key="2">
    <source>
        <dbReference type="Pfam" id="PF03781"/>
    </source>
</evidence>
<dbReference type="Pfam" id="PF03781">
    <property type="entry name" value="FGE-sulfatase"/>
    <property type="match status" value="1"/>
</dbReference>
<feature type="compositionally biased region" description="Basic and acidic residues" evidence="1">
    <location>
        <begin position="106"/>
        <end position="117"/>
    </location>
</feature>
<dbReference type="EMBL" id="PVMZ01000024">
    <property type="protein sequence ID" value="PRX13869.1"/>
    <property type="molecule type" value="Genomic_DNA"/>
</dbReference>
<accession>A0A2T0JYU4</accession>
<keyword evidence="4" id="KW-1185">Reference proteome</keyword>
<feature type="region of interest" description="Disordered" evidence="1">
    <location>
        <begin position="85"/>
        <end position="117"/>
    </location>
</feature>
<dbReference type="InterPro" id="IPR051043">
    <property type="entry name" value="Sulfatase_Mod_Factor_Kinase"/>
</dbReference>
<dbReference type="PANTHER" id="PTHR23150:SF19">
    <property type="entry name" value="FORMYLGLYCINE-GENERATING ENZYME"/>
    <property type="match status" value="1"/>
</dbReference>
<dbReference type="Gene3D" id="3.90.1580.10">
    <property type="entry name" value="paralog of FGE (formylglycine-generating enzyme)"/>
    <property type="match status" value="1"/>
</dbReference>
<protein>
    <submittedName>
        <fullName evidence="3">Sulfatase-modifying factor enzyme 1</fullName>
    </submittedName>
</protein>
<dbReference type="AlphaFoldDB" id="A0A2T0JYU4"/>
<dbReference type="OrthoDB" id="9768004at2"/>
<dbReference type="RefSeq" id="WP_106328717.1">
    <property type="nucleotide sequence ID" value="NZ_BOMO01000156.1"/>
</dbReference>
<name>A0A2T0JYU4_9ACTN</name>
<reference evidence="3 4" key="1">
    <citation type="submission" date="2018-03" db="EMBL/GenBank/DDBJ databases">
        <title>Genomic Encyclopedia of Archaeal and Bacterial Type Strains, Phase II (KMG-II): from individual species to whole genera.</title>
        <authorList>
            <person name="Goeker M."/>
        </authorList>
    </citation>
    <scope>NUCLEOTIDE SEQUENCE [LARGE SCALE GENOMIC DNA]</scope>
    <source>
        <strain evidence="3 4">DSM 43146</strain>
    </source>
</reference>
<sequence>MIDVPAGEVVLSDRRTQRQWAVEVRPFQLAAVPVTRALFAEVTGSHPSGPPGDGLPVASVSWWDAVRFCNALSRRDGLAPAYQLTSSEPEKSWLRPGSLSPGGPIERNHRLPPEDRLLPGGDIRDSVVWDRTADGYRLPTEAEWEHACRAGTDGPRHGPLDEVAWHRGNSGERPHEVGALLPNAWGLHDMLGNVWEWCWDFYDPQVYGSYRVLRGGGWFDEHWSCRASVRRRSHPTLCLDDVGFRVARTRQPS</sequence>
<dbReference type="GO" id="GO:0120147">
    <property type="term" value="F:formylglycine-generating oxidase activity"/>
    <property type="evidence" value="ECO:0007669"/>
    <property type="project" value="TreeGrafter"/>
</dbReference>
<organism evidence="3 4">
    <name type="scientific">Actinoplanes italicus</name>
    <dbReference type="NCBI Taxonomy" id="113567"/>
    <lineage>
        <taxon>Bacteria</taxon>
        <taxon>Bacillati</taxon>
        <taxon>Actinomycetota</taxon>
        <taxon>Actinomycetes</taxon>
        <taxon>Micromonosporales</taxon>
        <taxon>Micromonosporaceae</taxon>
        <taxon>Actinoplanes</taxon>
    </lineage>
</organism>
<dbReference type="SUPFAM" id="SSF56436">
    <property type="entry name" value="C-type lectin-like"/>
    <property type="match status" value="1"/>
</dbReference>
<dbReference type="Proteomes" id="UP000239415">
    <property type="component" value="Unassembled WGS sequence"/>
</dbReference>
<dbReference type="PANTHER" id="PTHR23150">
    <property type="entry name" value="SULFATASE MODIFYING FACTOR 1, 2"/>
    <property type="match status" value="1"/>
</dbReference>
<evidence type="ECO:0000313" key="3">
    <source>
        <dbReference type="EMBL" id="PRX13869.1"/>
    </source>
</evidence>
<evidence type="ECO:0000313" key="4">
    <source>
        <dbReference type="Proteomes" id="UP000239415"/>
    </source>
</evidence>
<proteinExistence type="predicted"/>
<dbReference type="InterPro" id="IPR016187">
    <property type="entry name" value="CTDL_fold"/>
</dbReference>
<evidence type="ECO:0000256" key="1">
    <source>
        <dbReference type="SAM" id="MobiDB-lite"/>
    </source>
</evidence>
<dbReference type="InterPro" id="IPR042095">
    <property type="entry name" value="SUMF_sf"/>
</dbReference>
<gene>
    <name evidence="3" type="ORF">CLV67_12458</name>
</gene>